<evidence type="ECO:0000313" key="2">
    <source>
        <dbReference type="Proteomes" id="UP000076770"/>
    </source>
</evidence>
<dbReference type="EMBL" id="LT549890">
    <property type="protein sequence ID" value="SAI84825.1"/>
    <property type="molecule type" value="Genomic_DNA"/>
</dbReference>
<sequence length="104" mass="12149">MENGSSRGKTKYKYKTCGRIFYDALEHRMDREQRERILKEYLNKMSMRAISRVEGKSLTTEEVYHIGPRFNQGVSVTLTMLITIIKIQMNCVVFNSIRGYSSSQ</sequence>
<protein>
    <submittedName>
        <fullName evidence="1">ORF2 in transposon ISC1173</fullName>
    </submittedName>
</protein>
<dbReference type="PATRIC" id="fig|2287.9.peg.1290"/>
<reference evidence="2" key="1">
    <citation type="submission" date="2016-04" db="EMBL/GenBank/DDBJ databases">
        <authorList>
            <person name="Shah S.A."/>
            <person name="Garrett R.A."/>
        </authorList>
    </citation>
    <scope>NUCLEOTIDE SEQUENCE [LARGE SCALE GENOMIC DNA]</scope>
    <source>
        <strain evidence="2">ATCC 35091 / DSM 1616 / JCM 8930 / NBRC 15331 / P1</strain>
    </source>
</reference>
<accession>A0A157T0H6</accession>
<dbReference type="Proteomes" id="UP000076770">
    <property type="component" value="Chromosome i"/>
</dbReference>
<evidence type="ECO:0000313" key="1">
    <source>
        <dbReference type="EMBL" id="SAI84825.1"/>
    </source>
</evidence>
<name>A0A157T0H6_SACSO</name>
<dbReference type="PANTHER" id="PTHR33293:SF1">
    <property type="entry name" value="INSERTION ELEMENT IS1 1 PROTEIN INSB-RELATED"/>
    <property type="match status" value="1"/>
</dbReference>
<dbReference type="InterPro" id="IPR051354">
    <property type="entry name" value="Transposase_27_IS1"/>
</dbReference>
<organism evidence="1 2">
    <name type="scientific">Saccharolobus solfataricus</name>
    <name type="common">Sulfolobus solfataricus</name>
    <dbReference type="NCBI Taxonomy" id="2287"/>
    <lineage>
        <taxon>Archaea</taxon>
        <taxon>Thermoproteota</taxon>
        <taxon>Thermoprotei</taxon>
        <taxon>Sulfolobales</taxon>
        <taxon>Sulfolobaceae</taxon>
        <taxon>Saccharolobus</taxon>
    </lineage>
</organism>
<dbReference type="PANTHER" id="PTHR33293">
    <property type="entry name" value="INSERTION ELEMENT IS1 1 PROTEIN INSB-RELATED"/>
    <property type="match status" value="1"/>
</dbReference>
<proteinExistence type="predicted"/>
<dbReference type="AlphaFoldDB" id="A0A157T0H6"/>
<gene>
    <name evidence="1" type="ORF">SSOP1_1271</name>
</gene>